<dbReference type="InterPro" id="IPR027020">
    <property type="entry name" value="YnjB"/>
</dbReference>
<dbReference type="OrthoDB" id="3239593at2"/>
<keyword evidence="2" id="KW-0732">Signal</keyword>
<evidence type="ECO:0000313" key="4">
    <source>
        <dbReference type="Proteomes" id="UP000019113"/>
    </source>
</evidence>
<dbReference type="eggNOG" id="COG4134">
    <property type="taxonomic scope" value="Bacteria"/>
</dbReference>
<organism evidence="3 4">
    <name type="scientific">Halomonas huangheensis</name>
    <dbReference type="NCBI Taxonomy" id="1178482"/>
    <lineage>
        <taxon>Bacteria</taxon>
        <taxon>Pseudomonadati</taxon>
        <taxon>Pseudomonadota</taxon>
        <taxon>Gammaproteobacteria</taxon>
        <taxon>Oceanospirillales</taxon>
        <taxon>Halomonadaceae</taxon>
        <taxon>Halomonas</taxon>
    </lineage>
</organism>
<dbReference type="PANTHER" id="PTHR42779">
    <property type="entry name" value="PROTEIN YNJB"/>
    <property type="match status" value="1"/>
</dbReference>
<protein>
    <recommendedName>
        <fullName evidence="5">ABC transporter substrate-binding protein</fullName>
    </recommendedName>
</protein>
<dbReference type="PIRSF" id="PIRSF029172">
    <property type="entry name" value="UCP029172_ABC_sbc_YnjB"/>
    <property type="match status" value="1"/>
</dbReference>
<dbReference type="Pfam" id="PF13416">
    <property type="entry name" value="SBP_bac_8"/>
    <property type="match status" value="1"/>
</dbReference>
<evidence type="ECO:0000256" key="1">
    <source>
        <dbReference type="SAM" id="MobiDB-lite"/>
    </source>
</evidence>
<dbReference type="KEGG" id="hhu:AR456_15380"/>
<comment type="caution">
    <text evidence="3">The sequence shown here is derived from an EMBL/GenBank/DDBJ whole genome shotgun (WGS) entry which is preliminary data.</text>
</comment>
<accession>W1N9G8</accession>
<evidence type="ECO:0008006" key="5">
    <source>
        <dbReference type="Google" id="ProtNLM"/>
    </source>
</evidence>
<dbReference type="AlphaFoldDB" id="W1N9G8"/>
<dbReference type="NCBIfam" id="NF008633">
    <property type="entry name" value="PRK11622.1"/>
    <property type="match status" value="1"/>
</dbReference>
<name>W1N9G8_9GAMM</name>
<evidence type="ECO:0000313" key="3">
    <source>
        <dbReference type="EMBL" id="ERL51821.1"/>
    </source>
</evidence>
<reference evidence="3 4" key="1">
    <citation type="submission" date="2013-08" db="EMBL/GenBank/DDBJ databases">
        <title>draft genome of Halomonas huanghegensis, strain BJGMM-B45T.</title>
        <authorList>
            <person name="Miao C."/>
            <person name="Wan Y."/>
            <person name="Jin W."/>
        </authorList>
    </citation>
    <scope>NUCLEOTIDE SEQUENCE [LARGE SCALE GENOMIC DNA]</scope>
    <source>
        <strain evidence="3 4">BJGMM-B45</strain>
    </source>
</reference>
<gene>
    <name evidence="3" type="ORF">BJB45_11695</name>
</gene>
<sequence length="410" mass="45588">MILSRRRGYQSLASAIGIALLSTSAIANTRVLSEDWQEVEQQAQGQSVYWNAWGGDANVNAYIEWVADQLDERWDIDLIHVKLDDTAAAVSRVLAEKSAGNNDQGAIDLIWINGENFAAMKANDLLFGPYAERLPNFALTNPSEHKEMITDFTIPTEGYESPWGKAQLTFYYDSQRIKSPPQDLTELLDWAQQNPGRFAYPLVPDFHGSTFLKQALIELTDNPEVLQQPVTEADVEAITAPLWEYLDQLHPYSWREGRHFPASGPELKSLMGDGELSLAFTFNPAEPAAAVSNYQLPPSTRSYVLKDGTIGNVHFVAIPFNASHKAAAMVTANFLLSPEAQAYKQRLDVWGDPTVLDLELLDDQQRMALTPADESSARLPPGALSNTLPEPHPSWMEAVEAGWLKRYGSR</sequence>
<dbReference type="Proteomes" id="UP000019113">
    <property type="component" value="Unassembled WGS sequence"/>
</dbReference>
<dbReference type="SUPFAM" id="SSF53850">
    <property type="entry name" value="Periplasmic binding protein-like II"/>
    <property type="match status" value="1"/>
</dbReference>
<dbReference type="PANTHER" id="PTHR42779:SF1">
    <property type="entry name" value="PROTEIN YNJB"/>
    <property type="match status" value="1"/>
</dbReference>
<dbReference type="EMBL" id="AVBC01000020">
    <property type="protein sequence ID" value="ERL51821.1"/>
    <property type="molecule type" value="Genomic_DNA"/>
</dbReference>
<dbReference type="STRING" id="1178482.AR456_15380"/>
<evidence type="ECO:0000256" key="2">
    <source>
        <dbReference type="SAM" id="SignalP"/>
    </source>
</evidence>
<dbReference type="RefSeq" id="WP_021818457.1">
    <property type="nucleotide sequence ID" value="NZ_AVBC01000020.1"/>
</dbReference>
<dbReference type="Gene3D" id="3.40.190.10">
    <property type="entry name" value="Periplasmic binding protein-like II"/>
    <property type="match status" value="2"/>
</dbReference>
<dbReference type="PATRIC" id="fig|1178482.3.peg.1502"/>
<dbReference type="InterPro" id="IPR006059">
    <property type="entry name" value="SBP"/>
</dbReference>
<feature type="signal peptide" evidence="2">
    <location>
        <begin position="1"/>
        <end position="27"/>
    </location>
</feature>
<proteinExistence type="predicted"/>
<feature type="region of interest" description="Disordered" evidence="1">
    <location>
        <begin position="371"/>
        <end position="391"/>
    </location>
</feature>
<feature type="chain" id="PRO_5009977447" description="ABC transporter substrate-binding protein" evidence="2">
    <location>
        <begin position="28"/>
        <end position="410"/>
    </location>
</feature>
<keyword evidence="4" id="KW-1185">Reference proteome</keyword>